<feature type="non-terminal residue" evidence="1">
    <location>
        <position position="1"/>
    </location>
</feature>
<dbReference type="EMBL" id="MU254723">
    <property type="protein sequence ID" value="KAG9239917.1"/>
    <property type="molecule type" value="Genomic_DNA"/>
</dbReference>
<dbReference type="AlphaFoldDB" id="A0A9P7YUG1"/>
<gene>
    <name evidence="1" type="ORF">BJ878DRAFT_431371</name>
</gene>
<dbReference type="Proteomes" id="UP000887226">
    <property type="component" value="Unassembled WGS sequence"/>
</dbReference>
<name>A0A9P7YUG1_9HELO</name>
<organism evidence="1 2">
    <name type="scientific">Calycina marina</name>
    <dbReference type="NCBI Taxonomy" id="1763456"/>
    <lineage>
        <taxon>Eukaryota</taxon>
        <taxon>Fungi</taxon>
        <taxon>Dikarya</taxon>
        <taxon>Ascomycota</taxon>
        <taxon>Pezizomycotina</taxon>
        <taxon>Leotiomycetes</taxon>
        <taxon>Helotiales</taxon>
        <taxon>Pezizellaceae</taxon>
        <taxon>Calycina</taxon>
    </lineage>
</organism>
<evidence type="ECO:0000313" key="1">
    <source>
        <dbReference type="EMBL" id="KAG9239917.1"/>
    </source>
</evidence>
<comment type="caution">
    <text evidence="1">The sequence shown here is derived from an EMBL/GenBank/DDBJ whole genome shotgun (WGS) entry which is preliminary data.</text>
</comment>
<protein>
    <submittedName>
        <fullName evidence="1">Uncharacterized protein</fullName>
    </submittedName>
</protein>
<reference evidence="1" key="1">
    <citation type="journal article" date="2021" name="IMA Fungus">
        <title>Genomic characterization of three marine fungi, including Emericellopsis atlantica sp. nov. with signatures of a generalist lifestyle and marine biomass degradation.</title>
        <authorList>
            <person name="Hagestad O.C."/>
            <person name="Hou L."/>
            <person name="Andersen J.H."/>
            <person name="Hansen E.H."/>
            <person name="Altermark B."/>
            <person name="Li C."/>
            <person name="Kuhnert E."/>
            <person name="Cox R.J."/>
            <person name="Crous P.W."/>
            <person name="Spatafora J.W."/>
            <person name="Lail K."/>
            <person name="Amirebrahimi M."/>
            <person name="Lipzen A."/>
            <person name="Pangilinan J."/>
            <person name="Andreopoulos W."/>
            <person name="Hayes R.D."/>
            <person name="Ng V."/>
            <person name="Grigoriev I.V."/>
            <person name="Jackson S.A."/>
            <person name="Sutton T.D.S."/>
            <person name="Dobson A.D.W."/>
            <person name="Rama T."/>
        </authorList>
    </citation>
    <scope>NUCLEOTIDE SEQUENCE</scope>
    <source>
        <strain evidence="1">TRa3180A</strain>
    </source>
</reference>
<proteinExistence type="predicted"/>
<accession>A0A9P7YUG1</accession>
<dbReference type="OrthoDB" id="5429923at2759"/>
<evidence type="ECO:0000313" key="2">
    <source>
        <dbReference type="Proteomes" id="UP000887226"/>
    </source>
</evidence>
<sequence length="72" mass="8249">PHLVSTTLTSLSKYLRDALLCTEHAKEQYFSTPLARTMITAMSVMLRKIERAPNYNTIMQALTHNDSERHSN</sequence>
<keyword evidence="2" id="KW-1185">Reference proteome</keyword>